<sequence>MAVPERERLSHQQHPDRRREKPLTLKVTMVMEGDISVQHPTISTLKILLDYGAATIYVSKRWVEEHQLKTTKFQDKNIRVKLGDNQIVEAERKRLPLDIVIPGLDEAYKSVAVVYAIPDEFDCILGTSVLQGYAITDRLEKSTNQQNRNKYFGLETDRRDLQTDRGRRTGNVVENMFTMGIVDETGVQTKYITRKITRKKLRKFLKIKTKSIEEPDFMLVLSKQTIKQVARSL</sequence>
<protein>
    <submittedName>
        <fullName evidence="2">Unnamed protein product</fullName>
    </submittedName>
</protein>
<keyword evidence="3" id="KW-1185">Reference proteome</keyword>
<dbReference type="OrthoDB" id="106121at2759"/>
<evidence type="ECO:0000313" key="2">
    <source>
        <dbReference type="EMBL" id="GMF21301.1"/>
    </source>
</evidence>
<proteinExistence type="predicted"/>
<gene>
    <name evidence="2" type="ORF">Plil01_000839600</name>
</gene>
<dbReference type="EMBL" id="BSXW01000403">
    <property type="protein sequence ID" value="GMF21301.1"/>
    <property type="molecule type" value="Genomic_DNA"/>
</dbReference>
<organism evidence="2 3">
    <name type="scientific">Phytophthora lilii</name>
    <dbReference type="NCBI Taxonomy" id="2077276"/>
    <lineage>
        <taxon>Eukaryota</taxon>
        <taxon>Sar</taxon>
        <taxon>Stramenopiles</taxon>
        <taxon>Oomycota</taxon>
        <taxon>Peronosporomycetes</taxon>
        <taxon>Peronosporales</taxon>
        <taxon>Peronosporaceae</taxon>
        <taxon>Phytophthora</taxon>
    </lineage>
</organism>
<feature type="region of interest" description="Disordered" evidence="1">
    <location>
        <begin position="1"/>
        <end position="20"/>
    </location>
</feature>
<accession>A0A9W6WXF7</accession>
<evidence type="ECO:0000313" key="3">
    <source>
        <dbReference type="Proteomes" id="UP001165083"/>
    </source>
</evidence>
<evidence type="ECO:0000256" key="1">
    <source>
        <dbReference type="SAM" id="MobiDB-lite"/>
    </source>
</evidence>
<dbReference type="InterPro" id="IPR021109">
    <property type="entry name" value="Peptidase_aspartic_dom_sf"/>
</dbReference>
<reference evidence="2" key="1">
    <citation type="submission" date="2023-04" db="EMBL/GenBank/DDBJ databases">
        <title>Phytophthora lilii NBRC 32176.</title>
        <authorList>
            <person name="Ichikawa N."/>
            <person name="Sato H."/>
            <person name="Tonouchi N."/>
        </authorList>
    </citation>
    <scope>NUCLEOTIDE SEQUENCE</scope>
    <source>
        <strain evidence="2">NBRC 32176</strain>
    </source>
</reference>
<dbReference type="Proteomes" id="UP001165083">
    <property type="component" value="Unassembled WGS sequence"/>
</dbReference>
<name>A0A9W6WXF7_9STRA</name>
<dbReference type="Gene3D" id="2.40.70.10">
    <property type="entry name" value="Acid Proteases"/>
    <property type="match status" value="1"/>
</dbReference>
<comment type="caution">
    <text evidence="2">The sequence shown here is derived from an EMBL/GenBank/DDBJ whole genome shotgun (WGS) entry which is preliminary data.</text>
</comment>
<dbReference type="AlphaFoldDB" id="A0A9W6WXF7"/>